<reference evidence="5 6" key="1">
    <citation type="submission" date="2013-11" db="EMBL/GenBank/DDBJ databases">
        <title>Genome sequencing of Stegodyphus mimosarum.</title>
        <authorList>
            <person name="Bechsgaard J."/>
        </authorList>
    </citation>
    <scope>NUCLEOTIDE SEQUENCE [LARGE SCALE GENOMIC DNA]</scope>
</reference>
<dbReference type="OrthoDB" id="1720422at2759"/>
<name>A0A087UZV3_STEMI</name>
<dbReference type="STRING" id="407821.A0A087UZV3"/>
<dbReference type="InterPro" id="IPR036812">
    <property type="entry name" value="NAD(P)_OxRdtase_dom_sf"/>
</dbReference>
<dbReference type="Gene3D" id="3.20.20.100">
    <property type="entry name" value="NADP-dependent oxidoreductase domain"/>
    <property type="match status" value="1"/>
</dbReference>
<keyword evidence="2" id="KW-0521">NADP</keyword>
<evidence type="ECO:0000313" key="5">
    <source>
        <dbReference type="EMBL" id="KFM82892.1"/>
    </source>
</evidence>
<dbReference type="PANTHER" id="PTHR43150:SF2">
    <property type="entry name" value="HYPERKINETIC, ISOFORM M"/>
    <property type="match status" value="1"/>
</dbReference>
<evidence type="ECO:0000259" key="4">
    <source>
        <dbReference type="Pfam" id="PF00248"/>
    </source>
</evidence>
<dbReference type="GO" id="GO:0044325">
    <property type="term" value="F:transmembrane transporter binding"/>
    <property type="evidence" value="ECO:0007669"/>
    <property type="project" value="TreeGrafter"/>
</dbReference>
<protein>
    <submittedName>
        <fullName evidence="5">Voltage-gated potassium channel subunit beta-3</fullName>
    </submittedName>
</protein>
<dbReference type="InterPro" id="IPR023210">
    <property type="entry name" value="NADP_OxRdtase_dom"/>
</dbReference>
<evidence type="ECO:0000256" key="3">
    <source>
        <dbReference type="ARBA" id="ARBA00023002"/>
    </source>
</evidence>
<gene>
    <name evidence="5" type="ORF">X975_10800</name>
</gene>
<dbReference type="GO" id="GO:0008076">
    <property type="term" value="C:voltage-gated potassium channel complex"/>
    <property type="evidence" value="ECO:0007669"/>
    <property type="project" value="TreeGrafter"/>
</dbReference>
<evidence type="ECO:0000313" key="6">
    <source>
        <dbReference type="Proteomes" id="UP000054359"/>
    </source>
</evidence>
<dbReference type="EMBL" id="KK122520">
    <property type="protein sequence ID" value="KFM82892.1"/>
    <property type="molecule type" value="Genomic_DNA"/>
</dbReference>
<dbReference type="GO" id="GO:0015459">
    <property type="term" value="F:potassium channel regulator activity"/>
    <property type="evidence" value="ECO:0007669"/>
    <property type="project" value="TreeGrafter"/>
</dbReference>
<proteinExistence type="inferred from homology"/>
<dbReference type="AlphaFoldDB" id="A0A087UZV3"/>
<keyword evidence="5" id="KW-0407">Ion channel</keyword>
<evidence type="ECO:0000256" key="2">
    <source>
        <dbReference type="ARBA" id="ARBA00022857"/>
    </source>
</evidence>
<sequence length="70" mass="8009">MAEDIVSVAYENGINLFDTADIYAGGKSEILLGRILKKKDWKRSTYNVATKLFWGTRFTEFIRKATTELC</sequence>
<keyword evidence="5" id="KW-0813">Transport</keyword>
<dbReference type="GO" id="GO:0034220">
    <property type="term" value="P:monoatomic ion transmembrane transport"/>
    <property type="evidence" value="ECO:0007669"/>
    <property type="project" value="UniProtKB-KW"/>
</dbReference>
<organism evidence="5 6">
    <name type="scientific">Stegodyphus mimosarum</name>
    <name type="common">African social velvet spider</name>
    <dbReference type="NCBI Taxonomy" id="407821"/>
    <lineage>
        <taxon>Eukaryota</taxon>
        <taxon>Metazoa</taxon>
        <taxon>Ecdysozoa</taxon>
        <taxon>Arthropoda</taxon>
        <taxon>Chelicerata</taxon>
        <taxon>Arachnida</taxon>
        <taxon>Araneae</taxon>
        <taxon>Araneomorphae</taxon>
        <taxon>Entelegynae</taxon>
        <taxon>Eresoidea</taxon>
        <taxon>Eresidae</taxon>
        <taxon>Stegodyphus</taxon>
    </lineage>
</organism>
<feature type="non-terminal residue" evidence="5">
    <location>
        <position position="70"/>
    </location>
</feature>
<dbReference type="InterPro" id="IPR005399">
    <property type="entry name" value="K_chnl_volt-dep_bsu_KCNAB-rel"/>
</dbReference>
<evidence type="ECO:0000256" key="1">
    <source>
        <dbReference type="ARBA" id="ARBA00006515"/>
    </source>
</evidence>
<dbReference type="GO" id="GO:0016491">
    <property type="term" value="F:oxidoreductase activity"/>
    <property type="evidence" value="ECO:0007669"/>
    <property type="project" value="UniProtKB-KW"/>
</dbReference>
<keyword evidence="5" id="KW-0406">Ion transport</keyword>
<dbReference type="GO" id="GO:1901379">
    <property type="term" value="P:regulation of potassium ion transmembrane transport"/>
    <property type="evidence" value="ECO:0007669"/>
    <property type="project" value="TreeGrafter"/>
</dbReference>
<comment type="similarity">
    <text evidence="1">Belongs to the shaker potassium channel beta subunit family.</text>
</comment>
<accession>A0A087UZV3</accession>
<keyword evidence="3" id="KW-0560">Oxidoreductase</keyword>
<feature type="domain" description="NADP-dependent oxidoreductase" evidence="4">
    <location>
        <begin position="2"/>
        <end position="54"/>
    </location>
</feature>
<dbReference type="Pfam" id="PF00248">
    <property type="entry name" value="Aldo_ket_red"/>
    <property type="match status" value="1"/>
</dbReference>
<dbReference type="Proteomes" id="UP000054359">
    <property type="component" value="Unassembled WGS sequence"/>
</dbReference>
<keyword evidence="6" id="KW-1185">Reference proteome</keyword>
<dbReference type="SUPFAM" id="SSF51430">
    <property type="entry name" value="NAD(P)-linked oxidoreductase"/>
    <property type="match status" value="1"/>
</dbReference>
<dbReference type="PANTHER" id="PTHR43150">
    <property type="entry name" value="HYPERKINETIC, ISOFORM M"/>
    <property type="match status" value="1"/>
</dbReference>